<sequence length="397" mass="42673">MSVTGLGLASGQGRRFVPEGLVGELSAELFASLPRSDQRRKGEMYLRGLLTAEGRKSIRNIAACVGDRAAEQSLHHFIASSTWDWGPVRAALARAVERALRPGAWVVRPVVISKAGTESVGVARRFISDLGQTVNSQVAYGAWAVGEEHSCPVNWRLALGEEAGGGPGPRASYASEARLTTPLERAASAVLELRDWTGGVDRPVVLDLPELDPVAVARRFAGTRTGFVVPVRGATRVRCVDPAVPGGGATELAAHQLLLQIRTLRRPVTWTDPDTLRSRTSLVAQVRVTLPQSARTMLLLGEWTDPRGWPERCWVSDLGSVSPGALLRLAKLSKVVDRDFEGISRQVGLTDFGGRSFEGWHRHTTLASAAHTVRMLTLAEAEALSRRPGRSAVGALG</sequence>
<keyword evidence="3" id="KW-1185">Reference proteome</keyword>
<evidence type="ECO:0000313" key="3">
    <source>
        <dbReference type="Proteomes" id="UP001501147"/>
    </source>
</evidence>
<protein>
    <submittedName>
        <fullName evidence="2">Transposase</fullName>
    </submittedName>
</protein>
<feature type="domain" description="Transposase IS701-like DDE" evidence="1">
    <location>
        <begin position="28"/>
        <end position="162"/>
    </location>
</feature>
<dbReference type="InterPro" id="IPR038721">
    <property type="entry name" value="IS701-like_DDE_dom"/>
</dbReference>
<dbReference type="InterPro" id="IPR039365">
    <property type="entry name" value="IS701-like"/>
</dbReference>
<dbReference type="EMBL" id="BAABJV010000003">
    <property type="protein sequence ID" value="GAA4770845.1"/>
    <property type="molecule type" value="Genomic_DNA"/>
</dbReference>
<organism evidence="2 3">
    <name type="scientific">Streptomyces sanyensis</name>
    <dbReference type="NCBI Taxonomy" id="568869"/>
    <lineage>
        <taxon>Bacteria</taxon>
        <taxon>Bacillati</taxon>
        <taxon>Actinomycetota</taxon>
        <taxon>Actinomycetes</taxon>
        <taxon>Kitasatosporales</taxon>
        <taxon>Streptomycetaceae</taxon>
        <taxon>Streptomyces</taxon>
    </lineage>
</organism>
<dbReference type="Pfam" id="PF13546">
    <property type="entry name" value="DDE_5"/>
    <property type="match status" value="1"/>
</dbReference>
<dbReference type="RefSeq" id="WP_345611683.1">
    <property type="nucleotide sequence ID" value="NZ_BAABJV010000003.1"/>
</dbReference>
<name>A0ABP9A0F2_9ACTN</name>
<evidence type="ECO:0000259" key="1">
    <source>
        <dbReference type="Pfam" id="PF13546"/>
    </source>
</evidence>
<proteinExistence type="predicted"/>
<accession>A0ABP9A0F2</accession>
<gene>
    <name evidence="2" type="ORF">GCM10023329_17470</name>
</gene>
<dbReference type="Proteomes" id="UP001501147">
    <property type="component" value="Unassembled WGS sequence"/>
</dbReference>
<dbReference type="PANTHER" id="PTHR33627">
    <property type="entry name" value="TRANSPOSASE"/>
    <property type="match status" value="1"/>
</dbReference>
<comment type="caution">
    <text evidence="2">The sequence shown here is derived from an EMBL/GenBank/DDBJ whole genome shotgun (WGS) entry which is preliminary data.</text>
</comment>
<dbReference type="PANTHER" id="PTHR33627:SF1">
    <property type="entry name" value="TRANSPOSASE"/>
    <property type="match status" value="1"/>
</dbReference>
<reference evidence="3" key="1">
    <citation type="journal article" date="2019" name="Int. J. Syst. Evol. Microbiol.">
        <title>The Global Catalogue of Microorganisms (GCM) 10K type strain sequencing project: providing services to taxonomists for standard genome sequencing and annotation.</title>
        <authorList>
            <consortium name="The Broad Institute Genomics Platform"/>
            <consortium name="The Broad Institute Genome Sequencing Center for Infectious Disease"/>
            <person name="Wu L."/>
            <person name="Ma J."/>
        </authorList>
    </citation>
    <scope>NUCLEOTIDE SEQUENCE [LARGE SCALE GENOMIC DNA]</scope>
    <source>
        <strain evidence="3">JCM 18324</strain>
    </source>
</reference>
<evidence type="ECO:0000313" key="2">
    <source>
        <dbReference type="EMBL" id="GAA4770845.1"/>
    </source>
</evidence>